<dbReference type="InterPro" id="IPR003593">
    <property type="entry name" value="AAA+_ATPase"/>
</dbReference>
<dbReference type="GO" id="GO:0003677">
    <property type="term" value="F:DNA binding"/>
    <property type="evidence" value="ECO:0007669"/>
    <property type="project" value="InterPro"/>
</dbReference>
<feature type="domain" description="AAA+ ATPase" evidence="12">
    <location>
        <begin position="37"/>
        <end position="179"/>
    </location>
</feature>
<evidence type="ECO:0000256" key="10">
    <source>
        <dbReference type="ARBA" id="ARBA00022932"/>
    </source>
</evidence>
<evidence type="ECO:0000256" key="7">
    <source>
        <dbReference type="ARBA" id="ARBA00022741"/>
    </source>
</evidence>
<evidence type="ECO:0000256" key="6">
    <source>
        <dbReference type="ARBA" id="ARBA00022723"/>
    </source>
</evidence>
<dbReference type="InterPro" id="IPR012763">
    <property type="entry name" value="DNA_pol_III_sug/sutau_N"/>
</dbReference>
<dbReference type="InterPro" id="IPR022754">
    <property type="entry name" value="DNA_pol_III_gamma-3"/>
</dbReference>
<dbReference type="Pfam" id="PF12169">
    <property type="entry name" value="DNA_pol3_gamma3"/>
    <property type="match status" value="1"/>
</dbReference>
<dbReference type="PANTHER" id="PTHR11669:SF0">
    <property type="entry name" value="PROTEIN STICHEL-LIKE 2"/>
    <property type="match status" value="1"/>
</dbReference>
<dbReference type="CDD" id="cd00009">
    <property type="entry name" value="AAA"/>
    <property type="match status" value="1"/>
</dbReference>
<evidence type="ECO:0000256" key="11">
    <source>
        <dbReference type="ARBA" id="ARBA00049244"/>
    </source>
</evidence>
<dbReference type="SUPFAM" id="SSF52540">
    <property type="entry name" value="P-loop containing nucleoside triphosphate hydrolases"/>
    <property type="match status" value="1"/>
</dbReference>
<dbReference type="FunFam" id="1.10.8.60:FF:000013">
    <property type="entry name" value="DNA polymerase III subunit gamma/tau"/>
    <property type="match status" value="1"/>
</dbReference>
<dbReference type="RefSeq" id="WP_055182162.1">
    <property type="nucleotide sequence ID" value="NZ_CYYC01000003.1"/>
</dbReference>
<organism evidence="13 14">
    <name type="scientific">Anaerobutyricum hallii</name>
    <dbReference type="NCBI Taxonomy" id="39488"/>
    <lineage>
        <taxon>Bacteria</taxon>
        <taxon>Bacillati</taxon>
        <taxon>Bacillota</taxon>
        <taxon>Clostridia</taxon>
        <taxon>Lachnospirales</taxon>
        <taxon>Lachnospiraceae</taxon>
        <taxon>Anaerobutyricum</taxon>
    </lineage>
</organism>
<dbReference type="Gene3D" id="3.40.50.300">
    <property type="entry name" value="P-loop containing nucleotide triphosphate hydrolases"/>
    <property type="match status" value="1"/>
</dbReference>
<dbReference type="EMBL" id="CYYC01000003">
    <property type="protein sequence ID" value="CUM81087.1"/>
    <property type="molecule type" value="Genomic_DNA"/>
</dbReference>
<evidence type="ECO:0000256" key="3">
    <source>
        <dbReference type="ARBA" id="ARBA00022679"/>
    </source>
</evidence>
<evidence type="ECO:0000313" key="14">
    <source>
        <dbReference type="Proteomes" id="UP000095390"/>
    </source>
</evidence>
<dbReference type="GO" id="GO:0009360">
    <property type="term" value="C:DNA polymerase III complex"/>
    <property type="evidence" value="ECO:0007669"/>
    <property type="project" value="InterPro"/>
</dbReference>
<dbReference type="CDD" id="cd18137">
    <property type="entry name" value="HLD_clamp_pol_III_gamma_tau"/>
    <property type="match status" value="1"/>
</dbReference>
<dbReference type="Gene3D" id="1.20.272.10">
    <property type="match status" value="1"/>
</dbReference>
<dbReference type="SMART" id="SM00382">
    <property type="entry name" value="AAA"/>
    <property type="match status" value="1"/>
</dbReference>
<dbReference type="Proteomes" id="UP000095390">
    <property type="component" value="Unassembled WGS sequence"/>
</dbReference>
<keyword evidence="5" id="KW-0235">DNA replication</keyword>
<dbReference type="OrthoDB" id="9810148at2"/>
<dbReference type="NCBIfam" id="TIGR02397">
    <property type="entry name" value="dnaX_nterm"/>
    <property type="match status" value="1"/>
</dbReference>
<keyword evidence="3 13" id="KW-0808">Transferase</keyword>
<dbReference type="Pfam" id="PF22608">
    <property type="entry name" value="DNAX_ATPase_lid"/>
    <property type="match status" value="1"/>
</dbReference>
<sequence length="571" mass="63326">MGYMALYRKWRPSDFDEVKGQDAIVQTLRNQIIYNRIGHAYLFCGTRGTGKTSIAKLFAKAVNCEHPVNGNPCNACPSCQAINNQSSLDVLEIDAASNNGVENIRDIREQVQYSPVEGRYKVYIIDEVHMLSSGAFNALLKTLEEPPSYVIFILATTEKHKIPVTILSRCQKYDFKRISVDTITNHLVSLMEKEKVDADEKALRYIARAADGSMRDALSLLDQCIAFYLGQTLTYDNVLEVLGTADTSVFSALLRNILNHDSIAALDIIDSMITEGRELSQFLSDFLWYLRNLLILKDQEGAEESLDMSKETIAALKEECSMVDTIALLRYIRLLSELSNQIRTATQKRVLLEVGFIKLCRPEMESDTESLSERIRQLEDKIAQGIPMIPANGPGNAGMITSKGTFAYDPYTGQPLGTSGAAGAGTAGMVNGTGNSAVSGAFPQGTEGQISPEEALEKRFSPAEADDLKQIASHWNDIVNQTSMPMQQFLRAARVAVADSSTILQLVFTNNDLAKEYFEREHHKNLDLLSELVAEQTGKVVTFECTSSTHQPTEQSNYIDLSKIHQTVIFE</sequence>
<dbReference type="GO" id="GO:0003887">
    <property type="term" value="F:DNA-directed DNA polymerase activity"/>
    <property type="evidence" value="ECO:0007669"/>
    <property type="project" value="UniProtKB-KW"/>
</dbReference>
<keyword evidence="7" id="KW-0547">Nucleotide-binding</keyword>
<dbReference type="InterPro" id="IPR008921">
    <property type="entry name" value="DNA_pol3_clamp-load_cplx_C"/>
</dbReference>
<proteinExistence type="inferred from homology"/>
<dbReference type="InterPro" id="IPR045085">
    <property type="entry name" value="HLD_clamp_pol_III_gamma_tau"/>
</dbReference>
<comment type="similarity">
    <text evidence="1">Belongs to the DnaX/STICHEL family.</text>
</comment>
<comment type="catalytic activity">
    <reaction evidence="11">
        <text>DNA(n) + a 2'-deoxyribonucleoside 5'-triphosphate = DNA(n+1) + diphosphate</text>
        <dbReference type="Rhea" id="RHEA:22508"/>
        <dbReference type="Rhea" id="RHEA-COMP:17339"/>
        <dbReference type="Rhea" id="RHEA-COMP:17340"/>
        <dbReference type="ChEBI" id="CHEBI:33019"/>
        <dbReference type="ChEBI" id="CHEBI:61560"/>
        <dbReference type="ChEBI" id="CHEBI:173112"/>
        <dbReference type="EC" id="2.7.7.7"/>
    </reaction>
</comment>
<dbReference type="SUPFAM" id="SSF48019">
    <property type="entry name" value="post-AAA+ oligomerization domain-like"/>
    <property type="match status" value="1"/>
</dbReference>
<accession>A0A173RTL9</accession>
<dbReference type="EC" id="2.7.7.7" evidence="2"/>
<keyword evidence="6" id="KW-0479">Metal-binding</keyword>
<dbReference type="AlphaFoldDB" id="A0A173RTL9"/>
<dbReference type="InterPro" id="IPR050238">
    <property type="entry name" value="DNA_Rep/Repair_Clamp_Loader"/>
</dbReference>
<evidence type="ECO:0000256" key="2">
    <source>
        <dbReference type="ARBA" id="ARBA00012417"/>
    </source>
</evidence>
<evidence type="ECO:0000259" key="12">
    <source>
        <dbReference type="SMART" id="SM00382"/>
    </source>
</evidence>
<dbReference type="InterPro" id="IPR027417">
    <property type="entry name" value="P-loop_NTPase"/>
</dbReference>
<gene>
    <name evidence="13" type="primary">dnaX_1</name>
    <name evidence="13" type="ORF">ERS852578_00386</name>
</gene>
<dbReference type="FunFam" id="3.40.50.300:FF:000014">
    <property type="entry name" value="DNA polymerase III subunit gamma/tau"/>
    <property type="match status" value="1"/>
</dbReference>
<reference evidence="13 14" key="1">
    <citation type="submission" date="2015-09" db="EMBL/GenBank/DDBJ databases">
        <authorList>
            <consortium name="Pathogen Informatics"/>
        </authorList>
    </citation>
    <scope>NUCLEOTIDE SEQUENCE [LARGE SCALE GENOMIC DNA]</scope>
    <source>
        <strain evidence="13 14">2789STDY5834966</strain>
    </source>
</reference>
<evidence type="ECO:0000256" key="4">
    <source>
        <dbReference type="ARBA" id="ARBA00022695"/>
    </source>
</evidence>
<keyword evidence="4 13" id="KW-0548">Nucleotidyltransferase</keyword>
<protein>
    <recommendedName>
        <fullName evidence="2">DNA-directed DNA polymerase</fullName>
        <ecNumber evidence="2">2.7.7.7</ecNumber>
    </recommendedName>
</protein>
<dbReference type="NCBIfam" id="NF004046">
    <property type="entry name" value="PRK05563.1"/>
    <property type="match status" value="1"/>
</dbReference>
<dbReference type="PANTHER" id="PTHR11669">
    <property type="entry name" value="REPLICATION FACTOR C / DNA POLYMERASE III GAMMA-TAU SUBUNIT"/>
    <property type="match status" value="1"/>
</dbReference>
<dbReference type="GO" id="GO:0046872">
    <property type="term" value="F:metal ion binding"/>
    <property type="evidence" value="ECO:0007669"/>
    <property type="project" value="UniProtKB-KW"/>
</dbReference>
<dbReference type="Pfam" id="PF13177">
    <property type="entry name" value="DNA_pol3_delta2"/>
    <property type="match status" value="1"/>
</dbReference>
<dbReference type="GO" id="GO:0005524">
    <property type="term" value="F:ATP binding"/>
    <property type="evidence" value="ECO:0007669"/>
    <property type="project" value="UniProtKB-KW"/>
</dbReference>
<keyword evidence="10" id="KW-0239">DNA-directed DNA polymerase</keyword>
<keyword evidence="8" id="KW-0862">Zinc</keyword>
<evidence type="ECO:0000256" key="9">
    <source>
        <dbReference type="ARBA" id="ARBA00022840"/>
    </source>
</evidence>
<name>A0A173RTL9_9FIRM</name>
<keyword evidence="9" id="KW-0067">ATP-binding</keyword>
<evidence type="ECO:0000256" key="8">
    <source>
        <dbReference type="ARBA" id="ARBA00022833"/>
    </source>
</evidence>
<dbReference type="Gene3D" id="1.10.8.60">
    <property type="match status" value="1"/>
</dbReference>
<dbReference type="GO" id="GO:0006261">
    <property type="term" value="P:DNA-templated DNA replication"/>
    <property type="evidence" value="ECO:0007669"/>
    <property type="project" value="TreeGrafter"/>
</dbReference>
<evidence type="ECO:0000256" key="5">
    <source>
        <dbReference type="ARBA" id="ARBA00022705"/>
    </source>
</evidence>
<evidence type="ECO:0000313" key="13">
    <source>
        <dbReference type="EMBL" id="CUM81087.1"/>
    </source>
</evidence>
<evidence type="ECO:0000256" key="1">
    <source>
        <dbReference type="ARBA" id="ARBA00006360"/>
    </source>
</evidence>